<reference evidence="12 13" key="1">
    <citation type="submission" date="2024-10" db="EMBL/GenBank/DDBJ databases">
        <authorList>
            <person name="Kim D."/>
        </authorList>
    </citation>
    <scope>NUCLEOTIDE SEQUENCE [LARGE SCALE GENOMIC DNA]</scope>
    <source>
        <strain evidence="12">BH-2024</strain>
    </source>
</reference>
<evidence type="ECO:0000256" key="7">
    <source>
        <dbReference type="ARBA" id="ARBA00022982"/>
    </source>
</evidence>
<proteinExistence type="inferred from homology"/>
<dbReference type="Pfam" id="PF06374">
    <property type="entry name" value="NDUF_C2"/>
    <property type="match status" value="1"/>
</dbReference>
<evidence type="ECO:0000256" key="5">
    <source>
        <dbReference type="ARBA" id="ARBA00022692"/>
    </source>
</evidence>
<accession>A0ABD2HN93</accession>
<dbReference type="InterPro" id="IPR009423">
    <property type="entry name" value="NDUC2"/>
</dbReference>
<evidence type="ECO:0000256" key="6">
    <source>
        <dbReference type="ARBA" id="ARBA00022792"/>
    </source>
</evidence>
<comment type="similarity">
    <text evidence="2">Belongs to the complex I NDUFC2 subunit family.</text>
</comment>
<evidence type="ECO:0008006" key="14">
    <source>
        <dbReference type="Google" id="ProtNLM"/>
    </source>
</evidence>
<organism evidence="12 13">
    <name type="scientific">Heterodera trifolii</name>
    <dbReference type="NCBI Taxonomy" id="157864"/>
    <lineage>
        <taxon>Eukaryota</taxon>
        <taxon>Metazoa</taxon>
        <taxon>Ecdysozoa</taxon>
        <taxon>Nematoda</taxon>
        <taxon>Chromadorea</taxon>
        <taxon>Rhabditida</taxon>
        <taxon>Tylenchina</taxon>
        <taxon>Tylenchomorpha</taxon>
        <taxon>Tylenchoidea</taxon>
        <taxon>Heteroderidae</taxon>
        <taxon>Heteroderinae</taxon>
        <taxon>Heterodera</taxon>
    </lineage>
</organism>
<evidence type="ECO:0000256" key="8">
    <source>
        <dbReference type="ARBA" id="ARBA00022989"/>
    </source>
</evidence>
<dbReference type="EMBL" id="JBICBT010001408">
    <property type="protein sequence ID" value="KAL3068389.1"/>
    <property type="molecule type" value="Genomic_DNA"/>
</dbReference>
<dbReference type="Proteomes" id="UP001620626">
    <property type="component" value="Unassembled WGS sequence"/>
</dbReference>
<comment type="subcellular location">
    <subcellularLocation>
        <location evidence="1">Mitochondrion inner membrane</location>
        <topology evidence="1">Single-pass membrane protein</topology>
        <orientation evidence="1">Matrix side</orientation>
    </subcellularLocation>
</comment>
<keyword evidence="4" id="KW-0679">Respiratory chain</keyword>
<comment type="caution">
    <text evidence="12">The sequence shown here is derived from an EMBL/GenBank/DDBJ whole genome shotgun (WGS) entry which is preliminary data.</text>
</comment>
<keyword evidence="13" id="KW-1185">Reference proteome</keyword>
<sequence length="144" mass="16726">MESTRTSEAEIKRREAQMMEGARPFNVFDPFTWSFPGKIAATSTGILTCSVTYYMLWYRKPWYAALNMKILIFAAGISGAYFIAKSRARVMADRDAVVSHYVQTHPEDFEHLTLNNFYGRPYRDLLLPWVPIRAQYNKLEKEAN</sequence>
<keyword evidence="3" id="KW-0813">Transport</keyword>
<evidence type="ECO:0000256" key="3">
    <source>
        <dbReference type="ARBA" id="ARBA00022448"/>
    </source>
</evidence>
<evidence type="ECO:0000256" key="10">
    <source>
        <dbReference type="ARBA" id="ARBA00023136"/>
    </source>
</evidence>
<dbReference type="PANTHER" id="PTHR13099">
    <property type="entry name" value="NADH-UBIQUINONE OXIDOREDUCTASE SUBUNIT B14.5B"/>
    <property type="match status" value="1"/>
</dbReference>
<name>A0ABD2HN93_9BILA</name>
<protein>
    <recommendedName>
        <fullName evidence="14">NADH dehydrogenase [ubiquinone] 1 subunit C2</fullName>
    </recommendedName>
</protein>
<dbReference type="PANTHER" id="PTHR13099:SF0">
    <property type="entry name" value="NADH DEHYDROGENASE [UBIQUINONE] 1 SUBUNIT C2-RELATED"/>
    <property type="match status" value="1"/>
</dbReference>
<evidence type="ECO:0000256" key="2">
    <source>
        <dbReference type="ARBA" id="ARBA00008674"/>
    </source>
</evidence>
<evidence type="ECO:0000256" key="1">
    <source>
        <dbReference type="ARBA" id="ARBA00004298"/>
    </source>
</evidence>
<evidence type="ECO:0000256" key="11">
    <source>
        <dbReference type="SAM" id="Phobius"/>
    </source>
</evidence>
<evidence type="ECO:0000313" key="13">
    <source>
        <dbReference type="Proteomes" id="UP001620626"/>
    </source>
</evidence>
<keyword evidence="10 11" id="KW-0472">Membrane</keyword>
<feature type="transmembrane region" description="Helical" evidence="11">
    <location>
        <begin position="39"/>
        <end position="56"/>
    </location>
</feature>
<keyword evidence="8 11" id="KW-1133">Transmembrane helix</keyword>
<evidence type="ECO:0000313" key="12">
    <source>
        <dbReference type="EMBL" id="KAL3068389.1"/>
    </source>
</evidence>
<dbReference type="AlphaFoldDB" id="A0ABD2HN93"/>
<feature type="transmembrane region" description="Helical" evidence="11">
    <location>
        <begin position="62"/>
        <end position="84"/>
    </location>
</feature>
<keyword evidence="9" id="KW-0496">Mitochondrion</keyword>
<evidence type="ECO:0000256" key="4">
    <source>
        <dbReference type="ARBA" id="ARBA00022660"/>
    </source>
</evidence>
<keyword evidence="6" id="KW-0999">Mitochondrion inner membrane</keyword>
<keyword evidence="5 11" id="KW-0812">Transmembrane</keyword>
<evidence type="ECO:0000256" key="9">
    <source>
        <dbReference type="ARBA" id="ARBA00023128"/>
    </source>
</evidence>
<keyword evidence="7" id="KW-0249">Electron transport</keyword>
<gene>
    <name evidence="12" type="ORF">niasHT_030680</name>
</gene>
<dbReference type="GO" id="GO:0005743">
    <property type="term" value="C:mitochondrial inner membrane"/>
    <property type="evidence" value="ECO:0007669"/>
    <property type="project" value="UniProtKB-SubCell"/>
</dbReference>